<reference evidence="1 2" key="1">
    <citation type="submission" date="2019-03" db="EMBL/GenBank/DDBJ databases">
        <title>Genomic Encyclopedia of Type Strains, Phase IV (KMG-IV): sequencing the most valuable type-strain genomes for metagenomic binning, comparative biology and taxonomic classification.</title>
        <authorList>
            <person name="Goeker M."/>
        </authorList>
    </citation>
    <scope>NUCLEOTIDE SEQUENCE [LARGE SCALE GENOMIC DNA]</scope>
    <source>
        <strain evidence="1 2">DSM 24629</strain>
    </source>
</reference>
<gene>
    <name evidence="1" type="ORF">EDC18_102405</name>
</gene>
<evidence type="ECO:0000313" key="1">
    <source>
        <dbReference type="EMBL" id="TCT16386.1"/>
    </source>
</evidence>
<accession>A0A4R3MR27</accession>
<comment type="caution">
    <text evidence="1">The sequence shown here is derived from an EMBL/GenBank/DDBJ whole genome shotgun (WGS) entry which is preliminary data.</text>
</comment>
<organism evidence="1 2">
    <name type="scientific">Natranaerovirga pectinivora</name>
    <dbReference type="NCBI Taxonomy" id="682400"/>
    <lineage>
        <taxon>Bacteria</taxon>
        <taxon>Bacillati</taxon>
        <taxon>Bacillota</taxon>
        <taxon>Clostridia</taxon>
        <taxon>Lachnospirales</taxon>
        <taxon>Natranaerovirgaceae</taxon>
        <taxon>Natranaerovirga</taxon>
    </lineage>
</organism>
<dbReference type="RefSeq" id="WP_132250744.1">
    <property type="nucleotide sequence ID" value="NZ_SMAL01000002.1"/>
</dbReference>
<dbReference type="Proteomes" id="UP000294902">
    <property type="component" value="Unassembled WGS sequence"/>
</dbReference>
<evidence type="ECO:0000313" key="2">
    <source>
        <dbReference type="Proteomes" id="UP000294902"/>
    </source>
</evidence>
<proteinExistence type="predicted"/>
<sequence length="88" mass="10359">MNLYEVDYGWTSALVMANTEEKAIELVIEKHSEFNDGLKSLLEEKRSKKINIYIEDAIDVRLLTSLLYNLGEEYVVDFITMNGRRRLW</sequence>
<dbReference type="AlphaFoldDB" id="A0A4R3MR27"/>
<keyword evidence="2" id="KW-1185">Reference proteome</keyword>
<dbReference type="EMBL" id="SMAL01000002">
    <property type="protein sequence ID" value="TCT16386.1"/>
    <property type="molecule type" value="Genomic_DNA"/>
</dbReference>
<name>A0A4R3MR27_9FIRM</name>
<protein>
    <submittedName>
        <fullName evidence="1">Uncharacterized protein</fullName>
    </submittedName>
</protein>